<sequence length="113" mass="12459">MNATTYRWASRAAATGARSLRPATRASVLQKIQARPFSGAQRLSQSVPHAAKIRPDDTVMYATFGAVGASVFFGMWYVLLNTGMSMSGHFRTRDMNNHEVLERAAMLGELPRI</sequence>
<evidence type="ECO:0000313" key="2">
    <source>
        <dbReference type="EMBL" id="KAK5948721.1"/>
    </source>
</evidence>
<keyword evidence="1" id="KW-1133">Transmembrane helix</keyword>
<dbReference type="Proteomes" id="UP001316803">
    <property type="component" value="Unassembled WGS sequence"/>
</dbReference>
<organism evidence="2 3">
    <name type="scientific">Knufia fluminis</name>
    <dbReference type="NCBI Taxonomy" id="191047"/>
    <lineage>
        <taxon>Eukaryota</taxon>
        <taxon>Fungi</taxon>
        <taxon>Dikarya</taxon>
        <taxon>Ascomycota</taxon>
        <taxon>Pezizomycotina</taxon>
        <taxon>Eurotiomycetes</taxon>
        <taxon>Chaetothyriomycetidae</taxon>
        <taxon>Chaetothyriales</taxon>
        <taxon>Trichomeriaceae</taxon>
        <taxon>Knufia</taxon>
    </lineage>
</organism>
<name>A0AAN8EJY5_9EURO</name>
<keyword evidence="3" id="KW-1185">Reference proteome</keyword>
<accession>A0AAN8EJY5</accession>
<keyword evidence="1" id="KW-0812">Transmembrane</keyword>
<feature type="transmembrane region" description="Helical" evidence="1">
    <location>
        <begin position="59"/>
        <end position="80"/>
    </location>
</feature>
<dbReference type="AlphaFoldDB" id="A0AAN8EJY5"/>
<evidence type="ECO:0000256" key="1">
    <source>
        <dbReference type="SAM" id="Phobius"/>
    </source>
</evidence>
<reference evidence="2 3" key="1">
    <citation type="submission" date="2022-12" db="EMBL/GenBank/DDBJ databases">
        <title>Genomic features and morphological characterization of a novel Knufia sp. strain isolated from spacecraft assembly facility.</title>
        <authorList>
            <person name="Teixeira M."/>
            <person name="Chander A.M."/>
            <person name="Stajich J.E."/>
            <person name="Venkateswaran K."/>
        </authorList>
    </citation>
    <scope>NUCLEOTIDE SEQUENCE [LARGE SCALE GENOMIC DNA]</scope>
    <source>
        <strain evidence="2 3">FJI-L2-BK-P2</strain>
    </source>
</reference>
<keyword evidence="1" id="KW-0472">Membrane</keyword>
<comment type="caution">
    <text evidence="2">The sequence shown here is derived from an EMBL/GenBank/DDBJ whole genome shotgun (WGS) entry which is preliminary data.</text>
</comment>
<proteinExistence type="predicted"/>
<evidence type="ECO:0000313" key="3">
    <source>
        <dbReference type="Proteomes" id="UP001316803"/>
    </source>
</evidence>
<dbReference type="EMBL" id="JAKLMC020000044">
    <property type="protein sequence ID" value="KAK5948721.1"/>
    <property type="molecule type" value="Genomic_DNA"/>
</dbReference>
<gene>
    <name evidence="2" type="ORF">OHC33_010324</name>
</gene>
<protein>
    <submittedName>
        <fullName evidence="2">Uncharacterized protein</fullName>
    </submittedName>
</protein>